<comment type="caution">
    <text evidence="1">The sequence shown here is derived from an EMBL/GenBank/DDBJ whole genome shotgun (WGS) entry which is preliminary data.</text>
</comment>
<organism evidence="1 2">
    <name type="scientific">Smallanthus sonchifolius</name>
    <dbReference type="NCBI Taxonomy" id="185202"/>
    <lineage>
        <taxon>Eukaryota</taxon>
        <taxon>Viridiplantae</taxon>
        <taxon>Streptophyta</taxon>
        <taxon>Embryophyta</taxon>
        <taxon>Tracheophyta</taxon>
        <taxon>Spermatophyta</taxon>
        <taxon>Magnoliopsida</taxon>
        <taxon>eudicotyledons</taxon>
        <taxon>Gunneridae</taxon>
        <taxon>Pentapetalae</taxon>
        <taxon>asterids</taxon>
        <taxon>campanulids</taxon>
        <taxon>Asterales</taxon>
        <taxon>Asteraceae</taxon>
        <taxon>Asteroideae</taxon>
        <taxon>Heliantheae alliance</taxon>
        <taxon>Millerieae</taxon>
        <taxon>Smallanthus</taxon>
    </lineage>
</organism>
<dbReference type="EMBL" id="CM042041">
    <property type="protein sequence ID" value="KAI3713880.1"/>
    <property type="molecule type" value="Genomic_DNA"/>
</dbReference>
<reference evidence="2" key="1">
    <citation type="journal article" date="2022" name="Mol. Ecol. Resour.">
        <title>The genomes of chicory, endive, great burdock and yacon provide insights into Asteraceae palaeo-polyploidization history and plant inulin production.</title>
        <authorList>
            <person name="Fan W."/>
            <person name="Wang S."/>
            <person name="Wang H."/>
            <person name="Wang A."/>
            <person name="Jiang F."/>
            <person name="Liu H."/>
            <person name="Zhao H."/>
            <person name="Xu D."/>
            <person name="Zhang Y."/>
        </authorList>
    </citation>
    <scope>NUCLEOTIDE SEQUENCE [LARGE SCALE GENOMIC DNA]</scope>
    <source>
        <strain evidence="2">cv. Yunnan</strain>
    </source>
</reference>
<evidence type="ECO:0000313" key="1">
    <source>
        <dbReference type="EMBL" id="KAI3713880.1"/>
    </source>
</evidence>
<keyword evidence="2" id="KW-1185">Reference proteome</keyword>
<sequence length="381" mass="43687">MTNACITRIHFFHHKTTLYLPKRNKFQFNLFRPFPTCASLASTSLVYNPQWKTLTLTSQLNPSEAPTQRSEEWFVLRKDRLTTSTFSTALGLWKGKRRYELWYEKVFPLDTKSTVSLATKHAMEWGVLNESTAIEKYKKITGREVNSLGFATHSEDKFDWIGASPDGLLGNFTNPGILEVKCPFNKGKPESAKPWTTMPFYYMPQVQGQMEVMDRDWVDLYCWTENGSTIFRVCRDEEYWNLIHGVLWEFWWENVFPAREALLMGSEMEAKKYEPTSSHKLTGLIIHKSLKLASESKLLCREVAGHELKDRSDDINCKESSIIGGGTIRIVASSIKKSALRIGLNFILFYRRATRQTLSSGSPPLVTALLQLTGILLFLNL</sequence>
<evidence type="ECO:0000313" key="2">
    <source>
        <dbReference type="Proteomes" id="UP001056120"/>
    </source>
</evidence>
<name>A0ACB9AW76_9ASTR</name>
<reference evidence="1 2" key="2">
    <citation type="journal article" date="2022" name="Mol. Ecol. Resour.">
        <title>The genomes of chicory, endive, great burdock and yacon provide insights into Asteraceae paleo-polyploidization history and plant inulin production.</title>
        <authorList>
            <person name="Fan W."/>
            <person name="Wang S."/>
            <person name="Wang H."/>
            <person name="Wang A."/>
            <person name="Jiang F."/>
            <person name="Liu H."/>
            <person name="Zhao H."/>
            <person name="Xu D."/>
            <person name="Zhang Y."/>
        </authorList>
    </citation>
    <scope>NUCLEOTIDE SEQUENCE [LARGE SCALE GENOMIC DNA]</scope>
    <source>
        <strain evidence="2">cv. Yunnan</strain>
        <tissue evidence="1">Leaves</tissue>
    </source>
</reference>
<gene>
    <name evidence="1" type="ORF">L1987_72467</name>
</gene>
<protein>
    <submittedName>
        <fullName evidence="1">Uncharacterized protein</fullName>
    </submittedName>
</protein>
<dbReference type="Proteomes" id="UP001056120">
    <property type="component" value="Linkage Group LG24"/>
</dbReference>
<proteinExistence type="predicted"/>
<accession>A0ACB9AW76</accession>